<dbReference type="Proteomes" id="UP000291793">
    <property type="component" value="Unassembled WGS sequence"/>
</dbReference>
<accession>A0A4V2LZT5</accession>
<dbReference type="OrthoDB" id="7065204at2"/>
<dbReference type="AlphaFoldDB" id="A0A4V2LZT5"/>
<organism evidence="1 2">
    <name type="scientific">Kosakonia quasisacchari</name>
    <dbReference type="NCBI Taxonomy" id="2529380"/>
    <lineage>
        <taxon>Bacteria</taxon>
        <taxon>Pseudomonadati</taxon>
        <taxon>Pseudomonadota</taxon>
        <taxon>Gammaproteobacteria</taxon>
        <taxon>Enterobacterales</taxon>
        <taxon>Enterobacteriaceae</taxon>
        <taxon>Kosakonia</taxon>
    </lineage>
</organism>
<sequence>MQEANNVALIAVCEATPFSQAQSKVEIAGIATNIIVPGLVLEAAVKIDACHSLLFLTDDIIFEEWLTMVLIDINLGVKEIVRIGQAWASGHFEKLSVKEEEITFRFLGDAEWRVKISLTARLRFPFFADPPAVHRAPGWKKYLTVDCVK</sequence>
<proteinExistence type="predicted"/>
<dbReference type="EMBL" id="SJOP01000007">
    <property type="protein sequence ID" value="TCC09516.1"/>
    <property type="molecule type" value="Genomic_DNA"/>
</dbReference>
<evidence type="ECO:0000313" key="1">
    <source>
        <dbReference type="EMBL" id="TCC09516.1"/>
    </source>
</evidence>
<reference evidence="1 2" key="1">
    <citation type="submission" date="2019-02" db="EMBL/GenBank/DDBJ databases">
        <title>The draft genome of Kosakonia quasisacchari strain WCHKQ120001.</title>
        <authorList>
            <person name="Wang C."/>
            <person name="Feng Y."/>
            <person name="Zong Z."/>
        </authorList>
    </citation>
    <scope>NUCLEOTIDE SEQUENCE [LARGE SCALE GENOMIC DNA]</scope>
    <source>
        <strain evidence="1 2">WCHKQ120001</strain>
    </source>
</reference>
<evidence type="ECO:0000313" key="2">
    <source>
        <dbReference type="Proteomes" id="UP000291793"/>
    </source>
</evidence>
<dbReference type="RefSeq" id="WP_131408898.1">
    <property type="nucleotide sequence ID" value="NZ_CATKPI010000068.1"/>
</dbReference>
<comment type="caution">
    <text evidence="1">The sequence shown here is derived from an EMBL/GenBank/DDBJ whole genome shotgun (WGS) entry which is preliminary data.</text>
</comment>
<protein>
    <submittedName>
        <fullName evidence="1">Uncharacterized protein</fullName>
    </submittedName>
</protein>
<gene>
    <name evidence="1" type="ORF">E0L21_09665</name>
</gene>
<name>A0A4V2LZT5_9ENTR</name>
<keyword evidence="2" id="KW-1185">Reference proteome</keyword>